<feature type="domain" description="FHA" evidence="2">
    <location>
        <begin position="25"/>
        <end position="74"/>
    </location>
</feature>
<evidence type="ECO:0000256" key="1">
    <source>
        <dbReference type="SAM" id="MobiDB-lite"/>
    </source>
</evidence>
<dbReference type="InterPro" id="IPR008984">
    <property type="entry name" value="SMAD_FHA_dom_sf"/>
</dbReference>
<dbReference type="STRING" id="756272.Plabr_2929"/>
<dbReference type="EMBL" id="CP002546">
    <property type="protein sequence ID" value="ADY60528.1"/>
    <property type="molecule type" value="Genomic_DNA"/>
</dbReference>
<name>F0SGC9_RUBBR</name>
<dbReference type="Pfam" id="PF00498">
    <property type="entry name" value="FHA"/>
    <property type="match status" value="1"/>
</dbReference>
<dbReference type="SMART" id="SM00240">
    <property type="entry name" value="FHA"/>
    <property type="match status" value="1"/>
</dbReference>
<gene>
    <name evidence="3" type="ordered locus">Plabr_2929</name>
</gene>
<dbReference type="RefSeq" id="WP_013629250.1">
    <property type="nucleotide sequence ID" value="NC_015174.1"/>
</dbReference>
<dbReference type="CDD" id="cd00060">
    <property type="entry name" value="FHA"/>
    <property type="match status" value="1"/>
</dbReference>
<evidence type="ECO:0000259" key="2">
    <source>
        <dbReference type="PROSITE" id="PS50006"/>
    </source>
</evidence>
<protein>
    <submittedName>
        <fullName evidence="3">Forkhead-associated protein</fullName>
    </submittedName>
</protein>
<dbReference type="PANTHER" id="PTHR23308">
    <property type="entry name" value="NUCLEAR INHIBITOR OF PROTEIN PHOSPHATASE-1"/>
    <property type="match status" value="1"/>
</dbReference>
<dbReference type="InterPro" id="IPR050923">
    <property type="entry name" value="Cell_Proc_Reg/RNA_Proc"/>
</dbReference>
<dbReference type="KEGG" id="pbs:Plabr_2929"/>
<dbReference type="HOGENOM" id="CLU_1207913_0_0_0"/>
<evidence type="ECO:0000313" key="4">
    <source>
        <dbReference type="Proteomes" id="UP000006860"/>
    </source>
</evidence>
<dbReference type="AlphaFoldDB" id="F0SGC9"/>
<organism evidence="3 4">
    <name type="scientific">Rubinisphaera brasiliensis (strain ATCC 49424 / DSM 5305 / JCM 21570 / IAM 15109 / NBRC 103401 / IFAM 1448)</name>
    <name type="common">Planctomyces brasiliensis</name>
    <dbReference type="NCBI Taxonomy" id="756272"/>
    <lineage>
        <taxon>Bacteria</taxon>
        <taxon>Pseudomonadati</taxon>
        <taxon>Planctomycetota</taxon>
        <taxon>Planctomycetia</taxon>
        <taxon>Planctomycetales</taxon>
        <taxon>Planctomycetaceae</taxon>
        <taxon>Rubinisphaera</taxon>
    </lineage>
</organism>
<feature type="region of interest" description="Disordered" evidence="1">
    <location>
        <begin position="127"/>
        <end position="154"/>
    </location>
</feature>
<keyword evidence="4" id="KW-1185">Reference proteome</keyword>
<reference evidence="4" key="1">
    <citation type="submission" date="2011-02" db="EMBL/GenBank/DDBJ databases">
        <title>The complete genome of Planctomyces brasiliensis DSM 5305.</title>
        <authorList>
            <person name="Lucas S."/>
            <person name="Copeland A."/>
            <person name="Lapidus A."/>
            <person name="Bruce D."/>
            <person name="Goodwin L."/>
            <person name="Pitluck S."/>
            <person name="Kyrpides N."/>
            <person name="Mavromatis K."/>
            <person name="Pagani I."/>
            <person name="Ivanova N."/>
            <person name="Ovchinnikova G."/>
            <person name="Lu M."/>
            <person name="Detter J.C."/>
            <person name="Han C."/>
            <person name="Land M."/>
            <person name="Hauser L."/>
            <person name="Markowitz V."/>
            <person name="Cheng J.-F."/>
            <person name="Hugenholtz P."/>
            <person name="Woyke T."/>
            <person name="Wu D."/>
            <person name="Tindall B."/>
            <person name="Pomrenke H.G."/>
            <person name="Brambilla E."/>
            <person name="Klenk H.-P."/>
            <person name="Eisen J.A."/>
        </authorList>
    </citation>
    <scope>NUCLEOTIDE SEQUENCE [LARGE SCALE GENOMIC DNA]</scope>
    <source>
        <strain evidence="4">ATCC 49424 / DSM 5305 / JCM 21570 / NBRC 103401 / IFAM 1448</strain>
    </source>
</reference>
<dbReference type="InterPro" id="IPR000253">
    <property type="entry name" value="FHA_dom"/>
</dbReference>
<proteinExistence type="predicted"/>
<dbReference type="SUPFAM" id="SSF49879">
    <property type="entry name" value="SMAD/FHA domain"/>
    <property type="match status" value="1"/>
</dbReference>
<dbReference type="Proteomes" id="UP000006860">
    <property type="component" value="Chromosome"/>
</dbReference>
<dbReference type="Gene3D" id="2.60.200.20">
    <property type="match status" value="1"/>
</dbReference>
<dbReference type="PROSITE" id="PS50006">
    <property type="entry name" value="FHA_DOMAIN"/>
    <property type="match status" value="1"/>
</dbReference>
<evidence type="ECO:0000313" key="3">
    <source>
        <dbReference type="EMBL" id="ADY60528.1"/>
    </source>
</evidence>
<accession>F0SGC9</accession>
<feature type="compositionally biased region" description="Acidic residues" evidence="1">
    <location>
        <begin position="129"/>
        <end position="140"/>
    </location>
</feature>
<dbReference type="OrthoDB" id="9816434at2"/>
<sequence>MATITLLALQGLERGSLYKDLKVPCTIGREEDNAIQLNDERISRCHVKLQEDEGHIILTDLESTNGTRVNGLPVKMTILRPGDLITLGRCVLLFGSEAEIREHCHELHVRSLESQHLLPTADALQQLGDLDEGPGDLDDADVGKYVERPTPPRQDSVELRDEYFQLFDEHGQPTVPFPSGRPPLPQIESLHSRTALADLLAYLHSRLLQIAQSRDSAAPSLEVLKEQSRLGAVIPWPLWHQLLNLEAELAQYLKEVSEPE</sequence>
<dbReference type="eggNOG" id="COG1716">
    <property type="taxonomic scope" value="Bacteria"/>
</dbReference>